<feature type="compositionally biased region" description="Basic residues" evidence="1">
    <location>
        <begin position="140"/>
        <end position="152"/>
    </location>
</feature>
<accession>A0A2G2Y7H6</accession>
<proteinExistence type="predicted"/>
<reference evidence="2 3" key="2">
    <citation type="journal article" date="2017" name="Genome Biol.">
        <title>New reference genome sequences of hot pepper reveal the massive evolution of plant disease-resistance genes by retroduplication.</title>
        <authorList>
            <person name="Kim S."/>
            <person name="Park J."/>
            <person name="Yeom S.I."/>
            <person name="Kim Y.M."/>
            <person name="Seo E."/>
            <person name="Kim K.T."/>
            <person name="Kim M.S."/>
            <person name="Lee J.M."/>
            <person name="Cheong K."/>
            <person name="Shin H.S."/>
            <person name="Kim S.B."/>
            <person name="Han K."/>
            <person name="Lee J."/>
            <person name="Park M."/>
            <person name="Lee H.A."/>
            <person name="Lee H.Y."/>
            <person name="Lee Y."/>
            <person name="Oh S."/>
            <person name="Lee J.H."/>
            <person name="Choi E."/>
            <person name="Choi E."/>
            <person name="Lee S.E."/>
            <person name="Jeon J."/>
            <person name="Kim H."/>
            <person name="Choi G."/>
            <person name="Song H."/>
            <person name="Lee J."/>
            <person name="Lee S.C."/>
            <person name="Kwon J.K."/>
            <person name="Lee H.Y."/>
            <person name="Koo N."/>
            <person name="Hong Y."/>
            <person name="Kim R.W."/>
            <person name="Kang W.H."/>
            <person name="Huh J.H."/>
            <person name="Kang B.C."/>
            <person name="Yang T.J."/>
            <person name="Lee Y.H."/>
            <person name="Bennetzen J.L."/>
            <person name="Choi D."/>
        </authorList>
    </citation>
    <scope>NUCLEOTIDE SEQUENCE [LARGE SCALE GENOMIC DNA]</scope>
    <source>
        <strain evidence="3">cv. CM334</strain>
    </source>
</reference>
<feature type="compositionally biased region" description="Basic and acidic residues" evidence="1">
    <location>
        <begin position="1"/>
        <end position="10"/>
    </location>
</feature>
<dbReference type="AlphaFoldDB" id="A0A2G2Y7H6"/>
<dbReference type="Gramene" id="PHT65715">
    <property type="protein sequence ID" value="PHT65715"/>
    <property type="gene ID" value="T459_30140"/>
</dbReference>
<protein>
    <submittedName>
        <fullName evidence="2">Uncharacterized protein</fullName>
    </submittedName>
</protein>
<comment type="caution">
    <text evidence="2">The sequence shown here is derived from an EMBL/GenBank/DDBJ whole genome shotgun (WGS) entry which is preliminary data.</text>
</comment>
<name>A0A2G2Y7H6_CAPAN</name>
<dbReference type="Proteomes" id="UP000222542">
    <property type="component" value="Unassembled WGS sequence"/>
</dbReference>
<evidence type="ECO:0000313" key="3">
    <source>
        <dbReference type="Proteomes" id="UP000222542"/>
    </source>
</evidence>
<dbReference type="InterPro" id="IPR010369">
    <property type="entry name" value="SOK"/>
</dbReference>
<keyword evidence="3" id="KW-1185">Reference proteome</keyword>
<dbReference type="EMBL" id="AYRZ02000012">
    <property type="protein sequence ID" value="PHT65715.1"/>
    <property type="molecule type" value="Genomic_DNA"/>
</dbReference>
<evidence type="ECO:0000313" key="2">
    <source>
        <dbReference type="EMBL" id="PHT65715.1"/>
    </source>
</evidence>
<reference evidence="2 3" key="1">
    <citation type="journal article" date="2014" name="Nat. Genet.">
        <title>Genome sequence of the hot pepper provides insights into the evolution of pungency in Capsicum species.</title>
        <authorList>
            <person name="Kim S."/>
            <person name="Park M."/>
            <person name="Yeom S.I."/>
            <person name="Kim Y.M."/>
            <person name="Lee J.M."/>
            <person name="Lee H.A."/>
            <person name="Seo E."/>
            <person name="Choi J."/>
            <person name="Cheong K."/>
            <person name="Kim K.T."/>
            <person name="Jung K."/>
            <person name="Lee G.W."/>
            <person name="Oh S.K."/>
            <person name="Bae C."/>
            <person name="Kim S.B."/>
            <person name="Lee H.Y."/>
            <person name="Kim S.Y."/>
            <person name="Kim M.S."/>
            <person name="Kang B.C."/>
            <person name="Jo Y.D."/>
            <person name="Yang H.B."/>
            <person name="Jeong H.J."/>
            <person name="Kang W.H."/>
            <person name="Kwon J.K."/>
            <person name="Shin C."/>
            <person name="Lim J.Y."/>
            <person name="Park J.H."/>
            <person name="Huh J.H."/>
            <person name="Kim J.S."/>
            <person name="Kim B.D."/>
            <person name="Cohen O."/>
            <person name="Paran I."/>
            <person name="Suh M.C."/>
            <person name="Lee S.B."/>
            <person name="Kim Y.K."/>
            <person name="Shin Y."/>
            <person name="Noh S.J."/>
            <person name="Park J."/>
            <person name="Seo Y.S."/>
            <person name="Kwon S.Y."/>
            <person name="Kim H.A."/>
            <person name="Park J.M."/>
            <person name="Kim H.J."/>
            <person name="Choi S.B."/>
            <person name="Bosland P.W."/>
            <person name="Reeves G."/>
            <person name="Jo S.H."/>
            <person name="Lee B.W."/>
            <person name="Cho H.T."/>
            <person name="Choi H.S."/>
            <person name="Lee M.S."/>
            <person name="Yu Y."/>
            <person name="Do Choi Y."/>
            <person name="Park B.S."/>
            <person name="van Deynze A."/>
            <person name="Ashrafi H."/>
            <person name="Hill T."/>
            <person name="Kim W.T."/>
            <person name="Pai H.S."/>
            <person name="Ahn H.K."/>
            <person name="Yeam I."/>
            <person name="Giovannoni J.J."/>
            <person name="Rose J.K."/>
            <person name="Sorensen I."/>
            <person name="Lee S.J."/>
            <person name="Kim R.W."/>
            <person name="Choi I.Y."/>
            <person name="Choi B.S."/>
            <person name="Lim J.S."/>
            <person name="Lee Y.H."/>
            <person name="Choi D."/>
        </authorList>
    </citation>
    <scope>NUCLEOTIDE SEQUENCE [LARGE SCALE GENOMIC DNA]</scope>
    <source>
        <strain evidence="3">cv. CM334</strain>
    </source>
</reference>
<gene>
    <name evidence="2" type="ORF">T459_30140</name>
</gene>
<feature type="region of interest" description="Disordered" evidence="1">
    <location>
        <begin position="91"/>
        <end position="152"/>
    </location>
</feature>
<feature type="region of interest" description="Disordered" evidence="1">
    <location>
        <begin position="1"/>
        <end position="39"/>
    </location>
</feature>
<evidence type="ECO:0000256" key="1">
    <source>
        <dbReference type="SAM" id="MobiDB-lite"/>
    </source>
</evidence>
<dbReference type="STRING" id="4072.A0A2G2Y7H6"/>
<dbReference type="PANTHER" id="PTHR31083:SF18">
    <property type="entry name" value="PROTEIN SOSEKI 2"/>
    <property type="match status" value="1"/>
</dbReference>
<sequence length="152" mass="16814">MPFKVKDAETQHPSLNVKQQKLPPLPSPPSTVVPRKSSSSSCASFHKRVLCKAAEAEVEEIKYMSENPRFGNLQSAEKEYFSGSIVESMTTEERTAAQVDPQLKKSSSYNEERSSNAELGEVAAEEEELKKEKAGVKGKCIPRKKSSKHSKS</sequence>
<organism evidence="2 3">
    <name type="scientific">Capsicum annuum</name>
    <name type="common">Capsicum pepper</name>
    <dbReference type="NCBI Taxonomy" id="4072"/>
    <lineage>
        <taxon>Eukaryota</taxon>
        <taxon>Viridiplantae</taxon>
        <taxon>Streptophyta</taxon>
        <taxon>Embryophyta</taxon>
        <taxon>Tracheophyta</taxon>
        <taxon>Spermatophyta</taxon>
        <taxon>Magnoliopsida</taxon>
        <taxon>eudicotyledons</taxon>
        <taxon>Gunneridae</taxon>
        <taxon>Pentapetalae</taxon>
        <taxon>asterids</taxon>
        <taxon>lamiids</taxon>
        <taxon>Solanales</taxon>
        <taxon>Solanaceae</taxon>
        <taxon>Solanoideae</taxon>
        <taxon>Capsiceae</taxon>
        <taxon>Capsicum</taxon>
    </lineage>
</organism>
<dbReference type="PANTHER" id="PTHR31083">
    <property type="entry name" value="UPSTREAM OF FLC PROTEIN (DUF966)"/>
    <property type="match status" value="1"/>
</dbReference>